<protein>
    <submittedName>
        <fullName evidence="2">Uncharacterized protein</fullName>
    </submittedName>
</protein>
<feature type="transmembrane region" description="Helical" evidence="1">
    <location>
        <begin position="35"/>
        <end position="52"/>
    </location>
</feature>
<accession>A0A2P2NW25</accession>
<reference evidence="2" key="1">
    <citation type="submission" date="2018-02" db="EMBL/GenBank/DDBJ databases">
        <title>Rhizophora mucronata_Transcriptome.</title>
        <authorList>
            <person name="Meera S.P."/>
            <person name="Sreeshan A."/>
            <person name="Augustine A."/>
        </authorList>
    </citation>
    <scope>NUCLEOTIDE SEQUENCE</scope>
    <source>
        <tissue evidence="2">Leaf</tissue>
    </source>
</reference>
<evidence type="ECO:0000313" key="2">
    <source>
        <dbReference type="EMBL" id="MBX46650.1"/>
    </source>
</evidence>
<proteinExistence type="predicted"/>
<dbReference type="AlphaFoldDB" id="A0A2P2NW25"/>
<organism evidence="2">
    <name type="scientific">Rhizophora mucronata</name>
    <name type="common">Asiatic mangrove</name>
    <dbReference type="NCBI Taxonomy" id="61149"/>
    <lineage>
        <taxon>Eukaryota</taxon>
        <taxon>Viridiplantae</taxon>
        <taxon>Streptophyta</taxon>
        <taxon>Embryophyta</taxon>
        <taxon>Tracheophyta</taxon>
        <taxon>Spermatophyta</taxon>
        <taxon>Magnoliopsida</taxon>
        <taxon>eudicotyledons</taxon>
        <taxon>Gunneridae</taxon>
        <taxon>Pentapetalae</taxon>
        <taxon>rosids</taxon>
        <taxon>fabids</taxon>
        <taxon>Malpighiales</taxon>
        <taxon>Rhizophoraceae</taxon>
        <taxon>Rhizophora</taxon>
    </lineage>
</organism>
<keyword evidence="1" id="KW-0472">Membrane</keyword>
<sequence length="58" mass="6793">MIICNWMMLLLMELDSLIILLLITLWFQILSQLQAKPIIVTISICFVLLLLYKVETIL</sequence>
<keyword evidence="1" id="KW-1133">Transmembrane helix</keyword>
<feature type="transmembrane region" description="Helical" evidence="1">
    <location>
        <begin position="7"/>
        <end position="29"/>
    </location>
</feature>
<name>A0A2P2NW25_RHIMU</name>
<evidence type="ECO:0000256" key="1">
    <source>
        <dbReference type="SAM" id="Phobius"/>
    </source>
</evidence>
<keyword evidence="1" id="KW-0812">Transmembrane</keyword>
<dbReference type="EMBL" id="GGEC01066166">
    <property type="protein sequence ID" value="MBX46650.1"/>
    <property type="molecule type" value="Transcribed_RNA"/>
</dbReference>